<organism evidence="1 2">
    <name type="scientific">Methylocella silvestris</name>
    <dbReference type="NCBI Taxonomy" id="199596"/>
    <lineage>
        <taxon>Bacteria</taxon>
        <taxon>Pseudomonadati</taxon>
        <taxon>Pseudomonadota</taxon>
        <taxon>Alphaproteobacteria</taxon>
        <taxon>Hyphomicrobiales</taxon>
        <taxon>Beijerinckiaceae</taxon>
        <taxon>Methylocella</taxon>
    </lineage>
</organism>
<dbReference type="AlphaFoldDB" id="A0A2J7TH70"/>
<dbReference type="Gene3D" id="2.30.110.20">
    <property type="entry name" value="Hcp1-like"/>
    <property type="match status" value="1"/>
</dbReference>
<dbReference type="NCBIfam" id="TIGR03344">
    <property type="entry name" value="VI_effect_Hcp1"/>
    <property type="match status" value="1"/>
</dbReference>
<accession>A0A2J7TH70</accession>
<dbReference type="OrthoDB" id="4865570at2"/>
<evidence type="ECO:0000313" key="1">
    <source>
        <dbReference type="EMBL" id="PNG26096.1"/>
    </source>
</evidence>
<dbReference type="Pfam" id="PF05638">
    <property type="entry name" value="T6SS_HCP"/>
    <property type="match status" value="1"/>
</dbReference>
<dbReference type="InterPro" id="IPR036624">
    <property type="entry name" value="Hcp1-lik_sf"/>
</dbReference>
<dbReference type="InterPro" id="IPR008514">
    <property type="entry name" value="T6SS_Hcp"/>
</dbReference>
<comment type="caution">
    <text evidence="1">The sequence shown here is derived from an EMBL/GenBank/DDBJ whole genome shotgun (WGS) entry which is preliminary data.</text>
</comment>
<dbReference type="InterPro" id="IPR053165">
    <property type="entry name" value="HSI-I_assembly_Hcp1"/>
</dbReference>
<evidence type="ECO:0000313" key="2">
    <source>
        <dbReference type="Proteomes" id="UP000236286"/>
    </source>
</evidence>
<gene>
    <name evidence="1" type="ORF">CR492_09580</name>
</gene>
<sequence length="161" mass="17280">MSGDLFLKLDGIEGESEDSKHKNEMQVETLSWGVSNATSFTQGGGGGVGKAHLQDIHLTKKVDKGSPKLFLACASGEHIKSAVLTFRKSGKDQQEYLKITLTDVMVSSISFQDHAAGGDLAHESISLAYAKIETEYKPQKPDGTLGGAVTTGWNIKENKKV</sequence>
<dbReference type="PANTHER" id="PTHR36152:SF5">
    <property type="entry name" value="PROTEIN HCP1"/>
    <property type="match status" value="1"/>
</dbReference>
<dbReference type="PANTHER" id="PTHR36152">
    <property type="entry name" value="CYTOPLASMIC PROTEIN-RELATED"/>
    <property type="match status" value="1"/>
</dbReference>
<reference evidence="1 2" key="1">
    <citation type="submission" date="2017-10" db="EMBL/GenBank/DDBJ databases">
        <title>Genome announcement of Methylocella silvestris TVC from permafrost.</title>
        <authorList>
            <person name="Wang J."/>
            <person name="Geng K."/>
            <person name="Ul-Haque F."/>
            <person name="Crombie A.T."/>
            <person name="Street L.E."/>
            <person name="Wookey P.A."/>
            <person name="Murrell J.C."/>
            <person name="Pratscher J."/>
        </authorList>
    </citation>
    <scope>NUCLEOTIDE SEQUENCE [LARGE SCALE GENOMIC DNA]</scope>
    <source>
        <strain evidence="1 2">TVC</strain>
    </source>
</reference>
<protein>
    <submittedName>
        <fullName evidence="1">Type VI secretion system tube protein Hcp</fullName>
    </submittedName>
</protein>
<dbReference type="Proteomes" id="UP000236286">
    <property type="component" value="Unassembled WGS sequence"/>
</dbReference>
<dbReference type="EMBL" id="PDZR01000009">
    <property type="protein sequence ID" value="PNG26096.1"/>
    <property type="molecule type" value="Genomic_DNA"/>
</dbReference>
<proteinExistence type="predicted"/>
<name>A0A2J7TH70_METSI</name>
<dbReference type="RefSeq" id="WP_102843526.1">
    <property type="nucleotide sequence ID" value="NZ_PDZR01000009.1"/>
</dbReference>
<dbReference type="SUPFAM" id="SSF141452">
    <property type="entry name" value="Hcp1-like"/>
    <property type="match status" value="1"/>
</dbReference>